<dbReference type="Pfam" id="PF05016">
    <property type="entry name" value="ParE_toxin"/>
    <property type="match status" value="1"/>
</dbReference>
<dbReference type="EMBL" id="VHIF01000001">
    <property type="protein sequence ID" value="TQO36946.1"/>
    <property type="molecule type" value="Genomic_DNA"/>
</dbReference>
<comment type="caution">
    <text evidence="2">The sequence shown here is derived from an EMBL/GenBank/DDBJ whole genome shotgun (WGS) entry which is preliminary data.</text>
</comment>
<dbReference type="InterPro" id="IPR035093">
    <property type="entry name" value="RelE/ParE_toxin_dom_sf"/>
</dbReference>
<proteinExistence type="predicted"/>
<dbReference type="RefSeq" id="WP_142188998.1">
    <property type="nucleotide sequence ID" value="NZ_VHIF01000001.1"/>
</dbReference>
<name>A0ABY3A8T2_9FLAO</name>
<accession>A0ABY3A8T2</accession>
<protein>
    <submittedName>
        <fullName evidence="2">ParE-like toxin of type II ParDE toxin-antitoxin system</fullName>
    </submittedName>
</protein>
<evidence type="ECO:0000313" key="2">
    <source>
        <dbReference type="EMBL" id="TQO36946.1"/>
    </source>
</evidence>
<keyword evidence="3" id="KW-1185">Reference proteome</keyword>
<keyword evidence="1" id="KW-1277">Toxin-antitoxin system</keyword>
<organism evidence="2 3">
    <name type="scientific">Arenibacter algicola</name>
    <dbReference type="NCBI Taxonomy" id="616991"/>
    <lineage>
        <taxon>Bacteria</taxon>
        <taxon>Pseudomonadati</taxon>
        <taxon>Bacteroidota</taxon>
        <taxon>Flavobacteriia</taxon>
        <taxon>Flavobacteriales</taxon>
        <taxon>Flavobacteriaceae</taxon>
        <taxon>Arenibacter</taxon>
    </lineage>
</organism>
<dbReference type="Proteomes" id="UP000315363">
    <property type="component" value="Unassembled WGS sequence"/>
</dbReference>
<gene>
    <name evidence="2" type="ORF">GQ41_1535</name>
</gene>
<evidence type="ECO:0000313" key="3">
    <source>
        <dbReference type="Proteomes" id="UP000315363"/>
    </source>
</evidence>
<evidence type="ECO:0000256" key="1">
    <source>
        <dbReference type="ARBA" id="ARBA00022649"/>
    </source>
</evidence>
<dbReference type="Gene3D" id="3.30.2310.20">
    <property type="entry name" value="RelE-like"/>
    <property type="match status" value="1"/>
</dbReference>
<dbReference type="InterPro" id="IPR007712">
    <property type="entry name" value="RelE/ParE_toxin"/>
</dbReference>
<sequence length="103" mass="12447">MDGLTLFWTQTAIKQRNYTFEYWNKRNKSRLYSQKLNLAIRGRTELLKQLPEMGKPTNYKNTRAIILGHYSILYKIQHKKIIITGFWDNRQDPEKLLKFLARK</sequence>
<reference evidence="2 3" key="1">
    <citation type="submission" date="2019-06" db="EMBL/GenBank/DDBJ databases">
        <title>A large-scale integrated study on North Sea by COGITO (Coastal Microbe Genomic &amp; Taxonomic Observatory).</title>
        <authorList>
            <person name="Teeling H."/>
        </authorList>
    </citation>
    <scope>NUCLEOTIDE SEQUENCE [LARGE SCALE GENOMIC DNA]</scope>
    <source>
        <strain evidence="2 3">MAR_2009_79</strain>
    </source>
</reference>